<dbReference type="SMART" id="SM00717">
    <property type="entry name" value="SANT"/>
    <property type="match status" value="2"/>
</dbReference>
<dbReference type="PANTHER" id="PTHR45614:SF253">
    <property type="entry name" value="CHROMOSOME UNDETERMINED SCAFFOLD_38, WHOLE GENOME SHOTGUN SEQUENCE"/>
    <property type="match status" value="1"/>
</dbReference>
<dbReference type="Pfam" id="PF00249">
    <property type="entry name" value="Myb_DNA-binding"/>
    <property type="match status" value="2"/>
</dbReference>
<dbReference type="PROSITE" id="PS51294">
    <property type="entry name" value="HTH_MYB"/>
    <property type="match status" value="2"/>
</dbReference>
<dbReference type="InterPro" id="IPR017930">
    <property type="entry name" value="Myb_dom"/>
</dbReference>
<dbReference type="CDD" id="cd00167">
    <property type="entry name" value="SANT"/>
    <property type="match status" value="2"/>
</dbReference>
<protein>
    <recommendedName>
        <fullName evidence="5">Myb-like DNA-binding domain containing protein</fullName>
    </recommendedName>
</protein>
<dbReference type="Proteomes" id="UP001470230">
    <property type="component" value="Unassembled WGS sequence"/>
</dbReference>
<gene>
    <name evidence="3" type="ORF">M9Y10_028135</name>
</gene>
<dbReference type="PROSITE" id="PS50090">
    <property type="entry name" value="MYB_LIKE"/>
    <property type="match status" value="2"/>
</dbReference>
<dbReference type="SUPFAM" id="SSF46689">
    <property type="entry name" value="Homeodomain-like"/>
    <property type="match status" value="1"/>
</dbReference>
<dbReference type="InterPro" id="IPR001005">
    <property type="entry name" value="SANT/Myb"/>
</dbReference>
<reference evidence="3 4" key="1">
    <citation type="submission" date="2024-04" db="EMBL/GenBank/DDBJ databases">
        <title>Tritrichomonas musculus Genome.</title>
        <authorList>
            <person name="Alves-Ferreira E."/>
            <person name="Grigg M."/>
            <person name="Lorenzi H."/>
            <person name="Galac M."/>
        </authorList>
    </citation>
    <scope>NUCLEOTIDE SEQUENCE [LARGE SCALE GENOMIC DNA]</scope>
    <source>
        <strain evidence="3 4">EAF2021</strain>
    </source>
</reference>
<comment type="caution">
    <text evidence="3">The sequence shown here is derived from an EMBL/GenBank/DDBJ whole genome shotgun (WGS) entry which is preliminary data.</text>
</comment>
<evidence type="ECO:0000259" key="2">
    <source>
        <dbReference type="PROSITE" id="PS51294"/>
    </source>
</evidence>
<evidence type="ECO:0000259" key="1">
    <source>
        <dbReference type="PROSITE" id="PS50090"/>
    </source>
</evidence>
<feature type="domain" description="HTH myb-type" evidence="2">
    <location>
        <begin position="36"/>
        <end position="60"/>
    </location>
</feature>
<feature type="domain" description="Myb-like" evidence="1">
    <location>
        <begin position="61"/>
        <end position="111"/>
    </location>
</feature>
<feature type="domain" description="HTH myb-type" evidence="2">
    <location>
        <begin position="61"/>
        <end position="115"/>
    </location>
</feature>
<name>A0ABR2KIH4_9EUKA</name>
<keyword evidence="4" id="KW-1185">Reference proteome</keyword>
<feature type="domain" description="Myb-like" evidence="1">
    <location>
        <begin position="7"/>
        <end position="60"/>
    </location>
</feature>
<evidence type="ECO:0008006" key="5">
    <source>
        <dbReference type="Google" id="ProtNLM"/>
    </source>
</evidence>
<accession>A0ABR2KIH4</accession>
<dbReference type="InterPro" id="IPR009057">
    <property type="entry name" value="Homeodomain-like_sf"/>
</dbReference>
<dbReference type="Gene3D" id="1.10.10.60">
    <property type="entry name" value="Homeodomain-like"/>
    <property type="match status" value="2"/>
</dbReference>
<dbReference type="InterPro" id="IPR050560">
    <property type="entry name" value="MYB_TF"/>
</dbReference>
<dbReference type="PANTHER" id="PTHR45614">
    <property type="entry name" value="MYB PROTEIN-RELATED"/>
    <property type="match status" value="1"/>
</dbReference>
<evidence type="ECO:0000313" key="3">
    <source>
        <dbReference type="EMBL" id="KAK8890935.1"/>
    </source>
</evidence>
<organism evidence="3 4">
    <name type="scientific">Tritrichomonas musculus</name>
    <dbReference type="NCBI Taxonomy" id="1915356"/>
    <lineage>
        <taxon>Eukaryota</taxon>
        <taxon>Metamonada</taxon>
        <taxon>Parabasalia</taxon>
        <taxon>Tritrichomonadida</taxon>
        <taxon>Tritrichomonadidae</taxon>
        <taxon>Tritrichomonas</taxon>
    </lineage>
</organism>
<evidence type="ECO:0000313" key="4">
    <source>
        <dbReference type="Proteomes" id="UP001470230"/>
    </source>
</evidence>
<dbReference type="EMBL" id="JAPFFF010000004">
    <property type="protein sequence ID" value="KAK8890935.1"/>
    <property type="molecule type" value="Genomic_DNA"/>
</dbReference>
<sequence>MQYGGNQKAHPRNHFTGEEDIKLIHIVESSNDCVINWKEVARKMKNRNSRQCKDRWEKYLNPNLSVQPWTIEEDNLIKNLYNIHGPKWKLISTFFKNRTDIMIRNRWNALHRKALKKLKSKNNTICNSINSTEQIIKEKNIEILDQNQHIDKNDEYLPFFSEILSEIDNENFMF</sequence>
<proteinExistence type="predicted"/>